<dbReference type="InterPro" id="IPR021070">
    <property type="entry name" value="Killing_trait_RebB"/>
</dbReference>
<evidence type="ECO:0000313" key="2">
    <source>
        <dbReference type="Proteomes" id="UP001060336"/>
    </source>
</evidence>
<sequence length="116" mass="12528">MSDRNRVNDLVTDSVTQTNTMDLGVAPALSALPVYTSLAEATSVLYANMVANQQHNSVVGTTSLVASVDKLLSIDQRSAESTQDQMMKKVLDTLNEMDRRRTLAAAGEDALKTLVQ</sequence>
<dbReference type="EMBL" id="CP102480">
    <property type="protein sequence ID" value="UUX48041.1"/>
    <property type="molecule type" value="Genomic_DNA"/>
</dbReference>
<dbReference type="Pfam" id="PF11747">
    <property type="entry name" value="RebB"/>
    <property type="match status" value="1"/>
</dbReference>
<keyword evidence="2" id="KW-1185">Reference proteome</keyword>
<protein>
    <submittedName>
        <fullName evidence="1">RebB family R body protein</fullName>
    </submittedName>
</protein>
<accession>A0A9J7AN84</accession>
<reference evidence="1" key="1">
    <citation type="submission" date="2022-08" db="EMBL/GenBank/DDBJ databases">
        <title>Nisaea acidiphila sp. nov., isolated from a marine algal debris and emended description of the genus Nisaea Urios et al. 2008.</title>
        <authorList>
            <person name="Kwon K."/>
        </authorList>
    </citation>
    <scope>NUCLEOTIDE SEQUENCE</scope>
    <source>
        <strain evidence="1">MEBiC11861</strain>
    </source>
</reference>
<organism evidence="1 2">
    <name type="scientific">Nisaea acidiphila</name>
    <dbReference type="NCBI Taxonomy" id="1862145"/>
    <lineage>
        <taxon>Bacteria</taxon>
        <taxon>Pseudomonadati</taxon>
        <taxon>Pseudomonadota</taxon>
        <taxon>Alphaproteobacteria</taxon>
        <taxon>Rhodospirillales</taxon>
        <taxon>Thalassobaculaceae</taxon>
        <taxon>Nisaea</taxon>
    </lineage>
</organism>
<dbReference type="AlphaFoldDB" id="A0A9J7AN84"/>
<dbReference type="Proteomes" id="UP001060336">
    <property type="component" value="Chromosome"/>
</dbReference>
<proteinExistence type="predicted"/>
<name>A0A9J7AN84_9PROT</name>
<gene>
    <name evidence="1" type="ORF">NUH88_11485</name>
</gene>
<dbReference type="RefSeq" id="WP_257766549.1">
    <property type="nucleotide sequence ID" value="NZ_CP102480.1"/>
</dbReference>
<evidence type="ECO:0000313" key="1">
    <source>
        <dbReference type="EMBL" id="UUX48041.1"/>
    </source>
</evidence>
<dbReference type="KEGG" id="naci:NUH88_11485"/>